<feature type="domain" description="Alphavirus-like MT" evidence="10">
    <location>
        <begin position="62"/>
        <end position="262"/>
    </location>
</feature>
<keyword evidence="5" id="KW-0378">Hydrolase</keyword>
<dbReference type="GO" id="GO:0039694">
    <property type="term" value="P:viral RNA genome replication"/>
    <property type="evidence" value="ECO:0007669"/>
    <property type="project" value="InterPro"/>
</dbReference>
<dbReference type="InterPro" id="IPR043502">
    <property type="entry name" value="DNA/RNA_pol_sf"/>
</dbReference>
<evidence type="ECO:0000259" key="10">
    <source>
        <dbReference type="PROSITE" id="PS51743"/>
    </source>
</evidence>
<dbReference type="SUPFAM" id="SSF52540">
    <property type="entry name" value="P-loop containing nucleoside triphosphate hydrolases"/>
    <property type="match status" value="2"/>
</dbReference>
<feature type="domain" description="RdRp catalytic" evidence="8">
    <location>
        <begin position="1413"/>
        <end position="1520"/>
    </location>
</feature>
<protein>
    <submittedName>
        <fullName evidence="11">RdRp</fullName>
    </submittedName>
</protein>
<dbReference type="Pfam" id="PF01443">
    <property type="entry name" value="Viral_helicase1"/>
    <property type="match status" value="1"/>
</dbReference>
<dbReference type="GO" id="GO:0005524">
    <property type="term" value="F:ATP binding"/>
    <property type="evidence" value="ECO:0007669"/>
    <property type="project" value="UniProtKB-KW"/>
</dbReference>
<sequence>MEYYRTPTDKFLEVLSTEARDDLRAGLLKKVKKDSENRWSDYALALNDEQREFLFSNGVPLHPNGCLPHPHPACKTLETFFLKEVAPELILSTGFDRWNVLSMKTEKFKKFSLKFDKKKGVNTSDDDFGCSTSDVQLELSNRLLDNKDLIRYGSHWPKAHLNKGCKNFLGSNFKKRSNFFIHDELHHWDESCLKNFLRVLSPNMVIATTVYPVEAHFGSEISLFPFLYEFDFLHDRKLVFKPDGNSDGAYVQRRDFYLMGVQTIDVDGRLYSVSLHRSIASHQIFVIRQGGSFFDEYRCFNNFPYYNPKLDNIWGTMGVKGRIRVKILQKMTLYLWSLKKPDLESAVAKLRQLSGDKVQLQELAIVLKLAAILLKKDNDFNESFFECLYNAFDKTAKSTWFLKLMPGVTKREVKRLIRDGFGHEFSMFSKAIPDETVDPQEINVEHNLDNSWFGGFEQQRESQEYFIGDANVHLPEPSSAGRVTAFKLKGNTNEVRILTSSADIKMIYFNFSISSTFRRNPNFKLKYLTLPTEEIFDTSCVAPILEGPLTRKVNGIFSFRLPKAFTITYPPLSSDIGPKRLARLVSRQPGVDYIHNLCSAKTLNRRIREIVPRLETSESSLFDEEEFERDALLAEQHMDANYIAAAAEDPDELKAAEVLEKVCESIDSNEMICLLHATAKMCNVNVRTVVASLLAKDKTFWCNWLWNDNGADDSTFQKFAMDFEVDLTIQFEEGKKVFLSGMTSKMELSLESRDGHLKPLSRSTKVDSIVTPEARKAYLLTAADELYNLENASNCKISISCARANKLREMFYSGKEGVLLNQKKNWEMRDELEFNDFEINATILSGFAGSGKTYSAKIFFDKFNDSNEVAVVSPRKELKSHWEKNVHKPNVFTHEVFLMTKKRGWNVVIFDEVFLFPNCFLDLAIGSLKLGGAKIVLIGDPLQAAYHSMSSPEMNECPSVFRTIKVEKLNYYLFTRRCGEWLGDRAELQCLNKRDSWKFGNNIFSSFASMVEITSSDPPNCLLVASFEEKKLTENMNMNALTFGESQGLTFKKVAIVISPQSAMASDFHWMVGITRATDGVCFVNCSPNGVESFKKRKGDSVITRFLGGPLKITQGLIKGLMKVRGFNDLNLIETPSFNGGFREDKLVGDPWLKPYLFLGEIPEAGVSVRPESPPQDVIVKTHLPLTPENIGFAEMFEKMGPKESREFKVSFDMSSQFIDSSFRDLGAGQPFLFESIYPRHTAKDEVTFWAAVKKRLRFSNPIKEAEKLERDYKYGVMAFQNFLRFVPLERYFDSQLLEVSQNDFETVKLSKSSNTIGAHSNRSEYDWDQMNIFLFMKSQLCTKFEKRFSDAKAGQTLACFSHLVLCKFSKWCRYIEKKVVNALKLNNSRFYIHSRKNFDEMNQWVKAQNFSGECTESDYEAYDACQDQIILAFEMELMKFLQIPEDIIHAYKYIKLHLRCKLGSFAIMRFTGEFCTFLFNTLSNMSFTFMRYEIDRHCSIAFAGDDMCANRRLNESRRFDELFGKLSLKAKVCFTDRPTFCGWMLSNHGIVKQPKLIYERFMVAKEREQMNEVVESYAIEACYAYELGDRLFDILKEDDLYYYQLINRLIVKNFDKISLYIKKRYSTALNSTENGNYSREQVREGIREHWEPDGFDTVGLNLP</sequence>
<feature type="domain" description="(+)RNA virus helicase C-terminal" evidence="9">
    <location>
        <begin position="818"/>
        <end position="1117"/>
    </location>
</feature>
<evidence type="ECO:0000259" key="8">
    <source>
        <dbReference type="PROSITE" id="PS50507"/>
    </source>
</evidence>
<dbReference type="EMBL" id="MW328734">
    <property type="protein sequence ID" value="QQG34598.1"/>
    <property type="molecule type" value="Genomic_RNA"/>
</dbReference>
<dbReference type="GO" id="GO:0016556">
    <property type="term" value="P:mRNA modification"/>
    <property type="evidence" value="ECO:0007669"/>
    <property type="project" value="InterPro"/>
</dbReference>
<evidence type="ECO:0000256" key="3">
    <source>
        <dbReference type="ARBA" id="ARBA00022695"/>
    </source>
</evidence>
<dbReference type="GO" id="GO:0008174">
    <property type="term" value="F:mRNA methyltransferase activity"/>
    <property type="evidence" value="ECO:0007669"/>
    <property type="project" value="UniProtKB-UniRule"/>
</dbReference>
<dbReference type="GO" id="GO:0016787">
    <property type="term" value="F:hydrolase activity"/>
    <property type="evidence" value="ECO:0007669"/>
    <property type="project" value="UniProtKB-KW"/>
</dbReference>
<dbReference type="GO" id="GO:0003968">
    <property type="term" value="F:RNA-directed RNA polymerase activity"/>
    <property type="evidence" value="ECO:0007669"/>
    <property type="project" value="UniProtKB-KW"/>
</dbReference>
<evidence type="ECO:0000256" key="2">
    <source>
        <dbReference type="ARBA" id="ARBA00022679"/>
    </source>
</evidence>
<dbReference type="CDD" id="cd23245">
    <property type="entry name" value="Betaflexiviridae_RdRp"/>
    <property type="match status" value="1"/>
</dbReference>
<dbReference type="InterPro" id="IPR002588">
    <property type="entry name" value="Alphavirus-like_MT_dom"/>
</dbReference>
<evidence type="ECO:0000256" key="4">
    <source>
        <dbReference type="ARBA" id="ARBA00022741"/>
    </source>
</evidence>
<dbReference type="InterPro" id="IPR027417">
    <property type="entry name" value="P-loop_NTPase"/>
</dbReference>
<dbReference type="PROSITE" id="PS50507">
    <property type="entry name" value="RDRP_SSRNA_POS"/>
    <property type="match status" value="1"/>
</dbReference>
<dbReference type="InterPro" id="IPR027351">
    <property type="entry name" value="(+)RNA_virus_helicase_core_dom"/>
</dbReference>
<reference evidence="11" key="1">
    <citation type="submission" date="2020-11" db="EMBL/GenBank/DDBJ databases">
        <authorList>
            <person name="Bejerman N."/>
        </authorList>
    </citation>
    <scope>NUCLEOTIDE SEQUENCE</scope>
    <source>
        <strain evidence="11">Dais</strain>
    </source>
</reference>
<evidence type="ECO:0000313" key="11">
    <source>
        <dbReference type="EMBL" id="QQG34598.1"/>
    </source>
</evidence>
<evidence type="ECO:0000259" key="9">
    <source>
        <dbReference type="PROSITE" id="PS51657"/>
    </source>
</evidence>
<keyword evidence="4" id="KW-0547">Nucleotide-binding</keyword>
<accession>A0A7T5QZ96</accession>
<dbReference type="SUPFAM" id="SSF56672">
    <property type="entry name" value="DNA/RNA polymerases"/>
    <property type="match status" value="1"/>
</dbReference>
<dbReference type="Pfam" id="PF01660">
    <property type="entry name" value="Vmethyltransf"/>
    <property type="match status" value="1"/>
</dbReference>
<keyword evidence="3" id="KW-0548">Nucleotidyltransferase</keyword>
<dbReference type="InterPro" id="IPR001788">
    <property type="entry name" value="RNA-dep_RNA_pol_alsuvir"/>
</dbReference>
<keyword evidence="1" id="KW-0696">RNA-directed RNA polymerase</keyword>
<keyword evidence="6" id="KW-0067">ATP-binding</keyword>
<dbReference type="GO" id="GO:0003723">
    <property type="term" value="F:RNA binding"/>
    <property type="evidence" value="ECO:0007669"/>
    <property type="project" value="InterPro"/>
</dbReference>
<dbReference type="Pfam" id="PF00978">
    <property type="entry name" value="RdRP_2"/>
    <property type="match status" value="1"/>
</dbReference>
<keyword evidence="7" id="KW-0693">Viral RNA replication</keyword>
<dbReference type="InterPro" id="IPR007094">
    <property type="entry name" value="RNA-dir_pol_PSvirus"/>
</dbReference>
<evidence type="ECO:0000256" key="6">
    <source>
        <dbReference type="ARBA" id="ARBA00022840"/>
    </source>
</evidence>
<proteinExistence type="predicted"/>
<dbReference type="PROSITE" id="PS51657">
    <property type="entry name" value="PSRV_HELICASE"/>
    <property type="match status" value="1"/>
</dbReference>
<evidence type="ECO:0000256" key="5">
    <source>
        <dbReference type="ARBA" id="ARBA00022801"/>
    </source>
</evidence>
<evidence type="ECO:0000256" key="1">
    <source>
        <dbReference type="ARBA" id="ARBA00022484"/>
    </source>
</evidence>
<evidence type="ECO:0000256" key="7">
    <source>
        <dbReference type="ARBA" id="ARBA00022953"/>
    </source>
</evidence>
<dbReference type="GO" id="GO:0006351">
    <property type="term" value="P:DNA-templated transcription"/>
    <property type="evidence" value="ECO:0007669"/>
    <property type="project" value="InterPro"/>
</dbReference>
<keyword evidence="2" id="KW-0808">Transferase</keyword>
<dbReference type="PROSITE" id="PS51743">
    <property type="entry name" value="ALPHAVIRUS_MT"/>
    <property type="match status" value="1"/>
</dbReference>
<dbReference type="GO" id="GO:0006396">
    <property type="term" value="P:RNA processing"/>
    <property type="evidence" value="ECO:0007669"/>
    <property type="project" value="InterPro"/>
</dbReference>
<name>A0A7T5QZ96_9VIRU</name>
<dbReference type="Gene3D" id="3.40.50.300">
    <property type="entry name" value="P-loop containing nucleotide triphosphate hydrolases"/>
    <property type="match status" value="2"/>
</dbReference>
<organism evidence="11">
    <name type="scientific">Daiswa trichovirus 1</name>
    <dbReference type="NCBI Taxonomy" id="2794435"/>
    <lineage>
        <taxon>Viruses</taxon>
        <taxon>Riboviria</taxon>
        <taxon>Orthornavirae</taxon>
        <taxon>Kitrinoviricota</taxon>
        <taxon>Alsuviricetes</taxon>
        <taxon>Tymovirales</taxon>
        <taxon>Betaflexiviridae</taxon>
        <taxon>Trivirinae</taxon>
        <taxon>Trichovirus</taxon>
    </lineage>
</organism>